<evidence type="ECO:0000256" key="1">
    <source>
        <dbReference type="ARBA" id="ARBA00022737"/>
    </source>
</evidence>
<proteinExistence type="predicted"/>
<dbReference type="InterPro" id="IPR019734">
    <property type="entry name" value="TPR_rpt"/>
</dbReference>
<dbReference type="AlphaFoldDB" id="A0A5K3FIH7"/>
<reference evidence="5" key="1">
    <citation type="submission" date="2019-11" db="UniProtKB">
        <authorList>
            <consortium name="WormBaseParasite"/>
        </authorList>
    </citation>
    <scope>IDENTIFICATION</scope>
</reference>
<accession>A0A5K3FIH7</accession>
<evidence type="ECO:0000256" key="3">
    <source>
        <dbReference type="PROSITE-ProRule" id="PRU00339"/>
    </source>
</evidence>
<dbReference type="WBParaSite" id="MCU_008778-RB">
    <property type="protein sequence ID" value="MCU_008778-RB"/>
    <property type="gene ID" value="MCU_008778"/>
</dbReference>
<feature type="repeat" description="TPR" evidence="3">
    <location>
        <begin position="593"/>
        <end position="626"/>
    </location>
</feature>
<dbReference type="PANTHER" id="PTHR44314">
    <property type="entry name" value="CILIA- AND FLAGELLA-ASSOCIATED PROTEIN 70"/>
    <property type="match status" value="1"/>
</dbReference>
<dbReference type="GO" id="GO:0060271">
    <property type="term" value="P:cilium assembly"/>
    <property type="evidence" value="ECO:0007669"/>
    <property type="project" value="TreeGrafter"/>
</dbReference>
<dbReference type="GO" id="GO:0031514">
    <property type="term" value="C:motile cilium"/>
    <property type="evidence" value="ECO:0007669"/>
    <property type="project" value="TreeGrafter"/>
</dbReference>
<organism evidence="5">
    <name type="scientific">Mesocestoides corti</name>
    <name type="common">Flatworm</name>
    <dbReference type="NCBI Taxonomy" id="53468"/>
    <lineage>
        <taxon>Eukaryota</taxon>
        <taxon>Metazoa</taxon>
        <taxon>Spiralia</taxon>
        <taxon>Lophotrochozoa</taxon>
        <taxon>Platyhelminthes</taxon>
        <taxon>Cestoda</taxon>
        <taxon>Eucestoda</taxon>
        <taxon>Cyclophyllidea</taxon>
        <taxon>Mesocestoididae</taxon>
        <taxon>Mesocestoides</taxon>
    </lineage>
</organism>
<keyword evidence="1" id="KW-0677">Repeat</keyword>
<dbReference type="SMART" id="SM00028">
    <property type="entry name" value="TPR"/>
    <property type="match status" value="4"/>
</dbReference>
<dbReference type="Pfam" id="PF13181">
    <property type="entry name" value="TPR_8"/>
    <property type="match status" value="1"/>
</dbReference>
<dbReference type="GO" id="GO:0070062">
    <property type="term" value="C:extracellular exosome"/>
    <property type="evidence" value="ECO:0007669"/>
    <property type="project" value="TreeGrafter"/>
</dbReference>
<dbReference type="SUPFAM" id="SSF48452">
    <property type="entry name" value="TPR-like"/>
    <property type="match status" value="1"/>
</dbReference>
<dbReference type="InterPro" id="IPR052628">
    <property type="entry name" value="CFAP70"/>
</dbReference>
<name>A0A5K3FIH7_MESCO</name>
<evidence type="ECO:0000256" key="4">
    <source>
        <dbReference type="SAM" id="MobiDB-lite"/>
    </source>
</evidence>
<keyword evidence="2 3" id="KW-0802">TPR repeat</keyword>
<dbReference type="Gene3D" id="1.25.40.10">
    <property type="entry name" value="Tetratricopeptide repeat domain"/>
    <property type="match status" value="2"/>
</dbReference>
<dbReference type="PANTHER" id="PTHR44314:SF1">
    <property type="entry name" value="CILIA- AND FLAGELLA-ASSOCIATED PROTEIN 70"/>
    <property type="match status" value="1"/>
</dbReference>
<evidence type="ECO:0000256" key="2">
    <source>
        <dbReference type="ARBA" id="ARBA00022803"/>
    </source>
</evidence>
<dbReference type="GO" id="GO:0003341">
    <property type="term" value="P:cilium movement"/>
    <property type="evidence" value="ECO:0007669"/>
    <property type="project" value="TreeGrafter"/>
</dbReference>
<protein>
    <submittedName>
        <fullName evidence="5">TPR_REGION domain-containing protein</fullName>
    </submittedName>
</protein>
<evidence type="ECO:0000313" key="5">
    <source>
        <dbReference type="WBParaSite" id="MCU_008778-RB"/>
    </source>
</evidence>
<feature type="region of interest" description="Disordered" evidence="4">
    <location>
        <begin position="365"/>
        <end position="386"/>
    </location>
</feature>
<dbReference type="PROSITE" id="PS50005">
    <property type="entry name" value="TPR"/>
    <property type="match status" value="1"/>
</dbReference>
<sequence length="991" mass="111467">MCASSCAFRGILKILPKCLSSLPPSGQFSLSLDCDSTKLGESPCINSDESGTAKLSFSINLNTEEFGITRLLNNPIIVSLNQAFKVGGRRKEKVKTIGACTIDSFQEIWDSLQNYSILHTVTLDGSEANEHKELEYLVVFEPSFYGHNESFKWLKITVGDLFVLPEDAVNNNQFVATFRNHVSSDNKPIICSKSVVLKQNGFLNRKNRKWATLQDLEDTLEYLPNKESEETPNSNYISNNEELKILSRCQNFVRWNQEWRQLLRSEDTLRLKERLSLCPYLPVEIVGCSLQGKSWSVENTANMHGVALVDISQLLCPGVTCVKSQCKVKHFDPGLLDAKRIKEPSLVPDAIEILSNLNAHATARRTSKSKSTLSSERTEVGRNESAGSAGIDFNQVEAWLTVEICLSEALIPARTKASAVADVAAVLEAARPDVTPNTDLQKPIIAFKNSILEMVSGIFSHVRPPFEDYSTDHKQDCNIPSSIEWNTYLDFQKHLRFPIAASVAKEFTDLTEASLQEAIQKFLNDLQVYLLKETRKALRLLAGRCLETEDAPAVGGLSEVNLRIFAQEAEFFGNLSWANYYLQNLMAINSASPENLLLISSFYARQNKLEEAVQCLRRCLSVEPNNLQALVNLGIVLAGLVELDAAKRILEDASDIHNSSATVWIILAVFYELIDDNWNRKRALDMLSRLRSSHGTNHSPGDCESQSEIGQPDHLPKYEHCTELVETIDWLLELNAFSFADRGLARLLIHLKEYRSVCTNPGSEDCAPGDLRLPNHVPRSSRCYRSYMNDLAAYHRQAARLLMRCVAGPKQHCKAELELRASVEAQPESAESWCWLGRLRCLQTNWTEAIKCFETAQQLQTWPVRQHRLVQMQLARCYLDSGLFQQCKMQFLDCCSQQATSESWKGVGLACYRLNELEEAQVAFEESNRLNNRDAEVWAYLAILCLKANKPTHAEMCLHYVNLLGLTNESIRAELQRVKADVSTALDDESC</sequence>
<dbReference type="InterPro" id="IPR011990">
    <property type="entry name" value="TPR-like_helical_dom_sf"/>
</dbReference>